<name>A0A4Z1FYG6_9HELO</name>
<reference evidence="1 2" key="1">
    <citation type="submission" date="2017-12" db="EMBL/GenBank/DDBJ databases">
        <title>Comparative genomics of Botrytis spp.</title>
        <authorList>
            <person name="Valero-Jimenez C.A."/>
            <person name="Tapia P."/>
            <person name="Veloso J."/>
            <person name="Silva-Moreno E."/>
            <person name="Staats M."/>
            <person name="Valdes J.H."/>
            <person name="Van Kan J.A.L."/>
        </authorList>
    </citation>
    <scope>NUCLEOTIDE SEQUENCE [LARGE SCALE GENOMIC DNA]</scope>
    <source>
        <strain evidence="1 2">Bp0003</strain>
    </source>
</reference>
<protein>
    <submittedName>
        <fullName evidence="1">Uncharacterized protein</fullName>
    </submittedName>
</protein>
<evidence type="ECO:0000313" key="2">
    <source>
        <dbReference type="Proteomes" id="UP000297910"/>
    </source>
</evidence>
<dbReference type="AlphaFoldDB" id="A0A4Z1FYG6"/>
<evidence type="ECO:0000313" key="1">
    <source>
        <dbReference type="EMBL" id="TGO26771.1"/>
    </source>
</evidence>
<dbReference type="EMBL" id="PQXI01000053">
    <property type="protein sequence ID" value="TGO26771.1"/>
    <property type="molecule type" value="Genomic_DNA"/>
</dbReference>
<comment type="caution">
    <text evidence="1">The sequence shown here is derived from an EMBL/GenBank/DDBJ whole genome shotgun (WGS) entry which is preliminary data.</text>
</comment>
<accession>A0A4Z1FYG6</accession>
<proteinExistence type="predicted"/>
<dbReference type="Proteomes" id="UP000297910">
    <property type="component" value="Unassembled WGS sequence"/>
</dbReference>
<keyword evidence="2" id="KW-1185">Reference proteome</keyword>
<sequence>MDYILAGNNCFVDIDDETAKLIIQLQLDDTEYLSSKGKGRADNVSDISLAFKMQKEELENMSLFLSDQCMTRSITLAVQTDNTIVTKAVSRDNISVRDYSMVLQLYQDLSTLAIALEISPPIAPDTQILNEEVLQKLQILYVSGDSSKDNNAAELDRTDYNSIIGSNAESFT</sequence>
<gene>
    <name evidence="1" type="ORF">BPAE_0053g00240</name>
</gene>
<organism evidence="1 2">
    <name type="scientific">Botrytis paeoniae</name>
    <dbReference type="NCBI Taxonomy" id="278948"/>
    <lineage>
        <taxon>Eukaryota</taxon>
        <taxon>Fungi</taxon>
        <taxon>Dikarya</taxon>
        <taxon>Ascomycota</taxon>
        <taxon>Pezizomycotina</taxon>
        <taxon>Leotiomycetes</taxon>
        <taxon>Helotiales</taxon>
        <taxon>Sclerotiniaceae</taxon>
        <taxon>Botrytis</taxon>
    </lineage>
</organism>